<dbReference type="PANTHER" id="PTHR47537">
    <property type="entry name" value="CUBILIN"/>
    <property type="match status" value="1"/>
</dbReference>
<feature type="region of interest" description="Disordered" evidence="4">
    <location>
        <begin position="990"/>
        <end position="1014"/>
    </location>
</feature>
<keyword evidence="1 2" id="KW-1015">Disulfide bond</keyword>
<dbReference type="GO" id="GO:0005886">
    <property type="term" value="C:plasma membrane"/>
    <property type="evidence" value="ECO:0007669"/>
    <property type="project" value="TreeGrafter"/>
</dbReference>
<feature type="region of interest" description="Disordered" evidence="4">
    <location>
        <begin position="1505"/>
        <end position="1532"/>
    </location>
</feature>
<dbReference type="OrthoDB" id="9971251at2759"/>
<dbReference type="CDD" id="cd00112">
    <property type="entry name" value="LDLa"/>
    <property type="match status" value="1"/>
</dbReference>
<name>A0A4Z2CQY0_SCHJA</name>
<dbReference type="InterPro" id="IPR002172">
    <property type="entry name" value="LDrepeatLR_classA_rpt"/>
</dbReference>
<comment type="caution">
    <text evidence="7">The sequence shown here is derived from an EMBL/GenBank/DDBJ whole genome shotgun (WGS) entry which is preliminary data.</text>
</comment>
<evidence type="ECO:0000256" key="3">
    <source>
        <dbReference type="SAM" id="Coils"/>
    </source>
</evidence>
<feature type="compositionally biased region" description="Polar residues" evidence="4">
    <location>
        <begin position="993"/>
        <end position="1014"/>
    </location>
</feature>
<feature type="compositionally biased region" description="Polar residues" evidence="4">
    <location>
        <begin position="564"/>
        <end position="573"/>
    </location>
</feature>
<feature type="region of interest" description="Disordered" evidence="4">
    <location>
        <begin position="1394"/>
        <end position="1481"/>
    </location>
</feature>
<dbReference type="SUPFAM" id="SSF49854">
    <property type="entry name" value="Spermadhesin, CUB domain"/>
    <property type="match status" value="1"/>
</dbReference>
<reference evidence="7 8" key="1">
    <citation type="submission" date="2019-03" db="EMBL/GenBank/DDBJ databases">
        <title>An improved genome assembly of the fluke Schistosoma japonicum.</title>
        <authorList>
            <person name="Hu W."/>
            <person name="Luo F."/>
            <person name="Yin M."/>
            <person name="Mo X."/>
            <person name="Sun C."/>
            <person name="Wu Q."/>
            <person name="Zhu B."/>
            <person name="Xiang M."/>
            <person name="Wang J."/>
            <person name="Wang Y."/>
            <person name="Zhang T."/>
            <person name="Xu B."/>
            <person name="Zheng H."/>
            <person name="Feng Z."/>
        </authorList>
    </citation>
    <scope>NUCLEOTIDE SEQUENCE [LARGE SCALE GENOMIC DNA]</scope>
    <source>
        <strain evidence="7">HuSjv2</strain>
        <tissue evidence="7">Worms</tissue>
    </source>
</reference>
<sequence>MSIKILLIQWISWCGWYHSRNWRSIIIIYFKWIVYMDLLVFLLHLNRAESNSVTDSYQYYLNHSNHRNTTTSNNNNNTNDNSSRRNYFGLNNNSLHYHHYPFPSSSSSRSFIPNLHHNNTKMSFNELHLNTNISLRLFNSGSIYHQFTNNASNIHHIFHRIERRSYSKQQQQSQSQTKVHYEPEEISTPDYTLPYQDAKCLEFIQSTEIKYIKDSSMLSGFFGMSGLPKRSTEYSFQTPNYPALYPLNIECIKVISAPSDQHRILLHFRGTFELEPESHCTTDFLEIRDGAFGFTTLLGRFCSKQVPDLGTGLISTGQYMWLRFHSDATIAHRGFQAVYRFVQAGSRKPADSVSHVQFQINLQPGKVWKLDQQYLLNKLQKLPSDVQQLPLEVALDIRSTNGTFMMLHIDHVQVPQSAAWSCQPETSFTKLTRVKCLTGEPIVFGLKTKITEKNGVTDSGLNKLSLQDPSSIIDGQHTFFEVYPGKTISQFVPPCPKITRFCDKTVGILELTKNHGSARDFYVRYPRLIIRIVIATPQMKPDLLETIKTRRNVILSSHQYYRSTNSDNDSLDASSVTSSSSSISHRHSYLRHRRQIVNNDNKINEKLQEYMPTFNFILTSLKQKSTDGKSCDKDWEACNSEVCIPKSLWCDNIFNCPQWQDEGGHCTPSSLYPDLLGPDGRPLQDTSKSAFELRKEQEQLEAEAERLAAQKLHLSILASLGLLLLIVTSTCIIMTIRRRRREQVRHLTKSKEDGHTTPHSRRVQQRLNHVLSTGDIIQINDDQLKMDYNKPRRPIFTLSNSSLTQDIQCSSNNNKNQILNMNELKKSTNHNTRTLWNSTDSVHAPLLWHRKLDDDVGDDDDNNEMKSSNQIDPNKYPNKPSLHNKIKVPSAQRLIEKETMESVQFQGVNNNNNSNSTVNNNIVNDIRNNLNNLPIGTPCSMRTINTSRNKSTQSSSLMHTYGSYHIPSCEQTGERNISLNTFIQKRINEQQSKRIGSKTESTSVMSSPQNRSNWIATNNYNKKASEELTTPTTTTTNYPHNIQHESTNQRTYHLHNTTSKDLGMINRTQSWGGGLRYDYNVHIRCNDNDNDDAVNRSPSSSHSIHQHKVQNSRQHFKPTHLSSIPRCHLYSVSNSQEHLCRMKKSDTYVSMPDVNGHHDNDLSSILYKPTNYHHTIRSINTNNIVPKITLPLTSNNTFGGITACPASCTSTKDYRPPQAKRPRIINPLLSSNTIPTTSSNIIINSTNKLYRPTTHLHNENNFKNNIVSHITSTAINCSSSSSSSDTSNSSSPLCCSGSEHSQTLSHSSCHHLHHHHHHQHHHTLHPHFQHIHSHHHMICPSIEIQNVLLPSDDKSSRNRQIYNLNDCPNNMLTYSENTSIVGNIHTNLERYKYHQDSSNNSNNDDEEEEEGDDEGGGNLREDPIRTHRLVSADHAENEEETLSKSYSKESSGSLKDDETDVENSEKFSPENSPVNSTSASETDRFKNAFISHNEPIKITVYQSEPHARRSAGASSSHSSQKQSISSHSSPIHQNYHTQNLIPTKMGNNLQIGLDEQNASETSADLIYEYEA</sequence>
<evidence type="ECO:0000256" key="1">
    <source>
        <dbReference type="ARBA" id="ARBA00023157"/>
    </source>
</evidence>
<dbReference type="SUPFAM" id="SSF57424">
    <property type="entry name" value="LDL receptor-like module"/>
    <property type="match status" value="1"/>
</dbReference>
<protein>
    <submittedName>
        <fullName evidence="7">Neuropilin and tolloid-like protein</fullName>
    </submittedName>
</protein>
<keyword evidence="8" id="KW-1185">Reference proteome</keyword>
<evidence type="ECO:0000313" key="7">
    <source>
        <dbReference type="EMBL" id="TNN06578.1"/>
    </source>
</evidence>
<keyword evidence="5" id="KW-1133">Transmembrane helix</keyword>
<evidence type="ECO:0000259" key="6">
    <source>
        <dbReference type="PROSITE" id="PS01180"/>
    </source>
</evidence>
<feature type="compositionally biased region" description="Acidic residues" evidence="4">
    <location>
        <begin position="1403"/>
        <end position="1415"/>
    </location>
</feature>
<feature type="disulfide bond" evidence="2">
    <location>
        <begin position="638"/>
        <end position="656"/>
    </location>
</feature>
<dbReference type="STRING" id="6182.A0A4Z2CQY0"/>
<evidence type="ECO:0000256" key="4">
    <source>
        <dbReference type="SAM" id="MobiDB-lite"/>
    </source>
</evidence>
<dbReference type="EMBL" id="SKCS01000458">
    <property type="protein sequence ID" value="TNN06578.1"/>
    <property type="molecule type" value="Genomic_DNA"/>
</dbReference>
<dbReference type="SMART" id="SM00042">
    <property type="entry name" value="CUB"/>
    <property type="match status" value="1"/>
</dbReference>
<comment type="caution">
    <text evidence="2">Lacks conserved residue(s) required for the propagation of feature annotation.</text>
</comment>
<feature type="compositionally biased region" description="Basic residues" evidence="4">
    <location>
        <begin position="1104"/>
        <end position="1117"/>
    </location>
</feature>
<feature type="coiled-coil region" evidence="3">
    <location>
        <begin position="683"/>
        <end position="713"/>
    </location>
</feature>
<dbReference type="FunFam" id="2.60.120.290:FF:000005">
    <property type="entry name" value="Procollagen C-endopeptidase enhancer 1"/>
    <property type="match status" value="1"/>
</dbReference>
<accession>A0A4Z2CQY0</accession>
<feature type="region of interest" description="Disordered" evidence="4">
    <location>
        <begin position="1094"/>
        <end position="1117"/>
    </location>
</feature>
<feature type="compositionally biased region" description="Basic residues" evidence="4">
    <location>
        <begin position="1308"/>
        <end position="1329"/>
    </location>
</feature>
<dbReference type="InterPro" id="IPR035914">
    <property type="entry name" value="Sperma_CUB_dom_sf"/>
</dbReference>
<dbReference type="PANTHER" id="PTHR47537:SF2">
    <property type="entry name" value="CUBILIN"/>
    <property type="match status" value="1"/>
</dbReference>
<evidence type="ECO:0000256" key="2">
    <source>
        <dbReference type="PROSITE-ProRule" id="PRU00124"/>
    </source>
</evidence>
<feature type="transmembrane region" description="Helical" evidence="5">
    <location>
        <begin position="26"/>
        <end position="45"/>
    </location>
</feature>
<dbReference type="Proteomes" id="UP000311919">
    <property type="component" value="Unassembled WGS sequence"/>
</dbReference>
<feature type="compositionally biased region" description="Basic and acidic residues" evidence="4">
    <location>
        <begin position="1419"/>
        <end position="1435"/>
    </location>
</feature>
<organism evidence="7 8">
    <name type="scientific">Schistosoma japonicum</name>
    <name type="common">Blood fluke</name>
    <dbReference type="NCBI Taxonomy" id="6182"/>
    <lineage>
        <taxon>Eukaryota</taxon>
        <taxon>Metazoa</taxon>
        <taxon>Spiralia</taxon>
        <taxon>Lophotrochozoa</taxon>
        <taxon>Platyhelminthes</taxon>
        <taxon>Trematoda</taxon>
        <taxon>Digenea</taxon>
        <taxon>Strigeidida</taxon>
        <taxon>Schistosomatoidea</taxon>
        <taxon>Schistosomatidae</taxon>
        <taxon>Schistosoma</taxon>
    </lineage>
</organism>
<evidence type="ECO:0000256" key="5">
    <source>
        <dbReference type="SAM" id="Phobius"/>
    </source>
</evidence>
<feature type="domain" description="CUB" evidence="6">
    <location>
        <begin position="224"/>
        <end position="342"/>
    </location>
</feature>
<feature type="compositionally biased region" description="Low complexity" evidence="4">
    <location>
        <begin position="67"/>
        <end position="85"/>
    </location>
</feature>
<dbReference type="InterPro" id="IPR036055">
    <property type="entry name" value="LDL_receptor-like_sf"/>
</dbReference>
<dbReference type="InterPro" id="IPR000859">
    <property type="entry name" value="CUB_dom"/>
</dbReference>
<feature type="region of interest" description="Disordered" evidence="4">
    <location>
        <begin position="1306"/>
        <end position="1329"/>
    </location>
</feature>
<keyword evidence="5" id="KW-0812">Transmembrane</keyword>
<proteinExistence type="predicted"/>
<feature type="compositionally biased region" description="Polar residues" evidence="4">
    <location>
        <begin position="1469"/>
        <end position="1480"/>
    </location>
</feature>
<feature type="region of interest" description="Disordered" evidence="4">
    <location>
        <begin position="855"/>
        <end position="883"/>
    </location>
</feature>
<dbReference type="Pfam" id="PF00431">
    <property type="entry name" value="CUB"/>
    <property type="match status" value="1"/>
</dbReference>
<feature type="region of interest" description="Disordered" evidence="4">
    <location>
        <begin position="65"/>
        <end position="85"/>
    </location>
</feature>
<feature type="compositionally biased region" description="Low complexity" evidence="4">
    <location>
        <begin position="1514"/>
        <end position="1532"/>
    </location>
</feature>
<keyword evidence="3" id="KW-0175">Coiled coil</keyword>
<dbReference type="CDD" id="cd00041">
    <property type="entry name" value="CUB"/>
    <property type="match status" value="1"/>
</dbReference>
<dbReference type="PROSITE" id="PS50068">
    <property type="entry name" value="LDLRA_2"/>
    <property type="match status" value="1"/>
</dbReference>
<feature type="compositionally biased region" description="Low complexity" evidence="4">
    <location>
        <begin position="574"/>
        <end position="583"/>
    </location>
</feature>
<evidence type="ECO:0000313" key="8">
    <source>
        <dbReference type="Proteomes" id="UP000311919"/>
    </source>
</evidence>
<dbReference type="InterPro" id="IPR053207">
    <property type="entry name" value="Non-NMDA_GluR_Accessory"/>
</dbReference>
<feature type="disulfide bond" evidence="2">
    <location>
        <begin position="631"/>
        <end position="643"/>
    </location>
</feature>
<dbReference type="PROSITE" id="PS01180">
    <property type="entry name" value="CUB"/>
    <property type="match status" value="1"/>
</dbReference>
<dbReference type="Gene3D" id="2.60.120.290">
    <property type="entry name" value="Spermadhesin, CUB domain"/>
    <property type="match status" value="1"/>
</dbReference>
<gene>
    <name evidence="7" type="ORF">EWB00_008293</name>
</gene>
<feature type="compositionally biased region" description="Low complexity" evidence="4">
    <location>
        <begin position="1443"/>
        <end position="1453"/>
    </location>
</feature>
<keyword evidence="5" id="KW-0472">Membrane</keyword>
<feature type="region of interest" description="Disordered" evidence="4">
    <location>
        <begin position="564"/>
        <end position="587"/>
    </location>
</feature>